<feature type="signal peptide" evidence="1">
    <location>
        <begin position="1"/>
        <end position="21"/>
    </location>
</feature>
<accession>A0A1V5MEE2</accession>
<gene>
    <name evidence="2" type="ORF">BWY73_01045</name>
</gene>
<dbReference type="AlphaFoldDB" id="A0A1V5MEE2"/>
<comment type="caution">
    <text evidence="2">The sequence shown here is derived from an EMBL/GenBank/DDBJ whole genome shotgun (WGS) entry which is preliminary data.</text>
</comment>
<dbReference type="Proteomes" id="UP000485484">
    <property type="component" value="Unassembled WGS sequence"/>
</dbReference>
<keyword evidence="1" id="KW-0732">Signal</keyword>
<name>A0A1V5MEE2_UNCT6</name>
<evidence type="ECO:0000256" key="1">
    <source>
        <dbReference type="SAM" id="SignalP"/>
    </source>
</evidence>
<dbReference type="EMBL" id="MWAK01000161">
    <property type="protein sequence ID" value="OPZ91613.1"/>
    <property type="molecule type" value="Genomic_DNA"/>
</dbReference>
<reference evidence="2" key="1">
    <citation type="submission" date="2017-02" db="EMBL/GenBank/DDBJ databases">
        <title>Delving into the versatile metabolic prowess of the omnipresent phylum Bacteroidetes.</title>
        <authorList>
            <person name="Nobu M.K."/>
            <person name="Mei R."/>
            <person name="Narihiro T."/>
            <person name="Kuroda K."/>
            <person name="Liu W.-T."/>
        </authorList>
    </citation>
    <scope>NUCLEOTIDE SEQUENCE</scope>
    <source>
        <strain evidence="2">ADurb.Bin417</strain>
    </source>
</reference>
<feature type="chain" id="PRO_5010714143" description="Lipoprotein" evidence="1">
    <location>
        <begin position="22"/>
        <end position="70"/>
    </location>
</feature>
<organism evidence="2">
    <name type="scientific">candidate division TA06 bacterium ADurb.Bin417</name>
    <dbReference type="NCBI Taxonomy" id="1852828"/>
    <lineage>
        <taxon>Bacteria</taxon>
        <taxon>Bacteria division TA06</taxon>
    </lineage>
</organism>
<protein>
    <recommendedName>
        <fullName evidence="3">Lipoprotein</fullName>
    </recommendedName>
</protein>
<evidence type="ECO:0000313" key="2">
    <source>
        <dbReference type="EMBL" id="OPZ91613.1"/>
    </source>
</evidence>
<proteinExistence type="predicted"/>
<sequence>MKKLWLLVCLVLLLAGCAAGRAVGRTLRPSNVVRVAEVCREGPSAFRFLGAWKDRFSRFLRPGFSRIFGR</sequence>
<dbReference type="PROSITE" id="PS51257">
    <property type="entry name" value="PROKAR_LIPOPROTEIN"/>
    <property type="match status" value="1"/>
</dbReference>
<evidence type="ECO:0008006" key="3">
    <source>
        <dbReference type="Google" id="ProtNLM"/>
    </source>
</evidence>